<dbReference type="EMBL" id="QAOG01000003">
    <property type="protein sequence ID" value="PTQ60397.1"/>
    <property type="molecule type" value="Genomic_DNA"/>
</dbReference>
<keyword evidence="2" id="KW-0456">Lyase</keyword>
<dbReference type="AlphaFoldDB" id="A0A2T5GM63"/>
<evidence type="ECO:0000313" key="2">
    <source>
        <dbReference type="EMBL" id="PTQ60397.1"/>
    </source>
</evidence>
<feature type="domain" description="VOC" evidence="1">
    <location>
        <begin position="1"/>
        <end position="127"/>
    </location>
</feature>
<evidence type="ECO:0000259" key="1">
    <source>
        <dbReference type="PROSITE" id="PS51819"/>
    </source>
</evidence>
<dbReference type="RefSeq" id="WP_107957829.1">
    <property type="nucleotide sequence ID" value="NZ_QAOG01000003.1"/>
</dbReference>
<dbReference type="SUPFAM" id="SSF54593">
    <property type="entry name" value="Glyoxalase/Bleomycin resistance protein/Dihydroxybiphenyl dioxygenase"/>
    <property type="match status" value="1"/>
</dbReference>
<dbReference type="CDD" id="cd07262">
    <property type="entry name" value="VOC_like"/>
    <property type="match status" value="1"/>
</dbReference>
<gene>
    <name evidence="2" type="ORF">C8J26_2109</name>
</gene>
<dbReference type="Proteomes" id="UP000244189">
    <property type="component" value="Unassembled WGS sequence"/>
</dbReference>
<dbReference type="InterPro" id="IPR004360">
    <property type="entry name" value="Glyas_Fos-R_dOase_dom"/>
</dbReference>
<dbReference type="Gene3D" id="3.10.180.10">
    <property type="entry name" value="2,3-Dihydroxybiphenyl 1,2-Dioxygenase, domain 1"/>
    <property type="match status" value="1"/>
</dbReference>
<sequence>MIGYATLGTNDIDAALTFYDALLATAGGKRLMQMPDDRKLTFYGAGAAKPMLVIGKPYDGQAATAGNGTMVALAADSRAQVDQVHAKAIELGGADEGAPGIRGPEDMGFYGAYFRDLDGNKLCVFKMG</sequence>
<comment type="caution">
    <text evidence="2">The sequence shown here is derived from an EMBL/GenBank/DDBJ whole genome shotgun (WGS) entry which is preliminary data.</text>
</comment>
<organism evidence="2 3">
    <name type="scientific">Sphingomonas aurantiaca</name>
    <dbReference type="NCBI Taxonomy" id="185949"/>
    <lineage>
        <taxon>Bacteria</taxon>
        <taxon>Pseudomonadati</taxon>
        <taxon>Pseudomonadota</taxon>
        <taxon>Alphaproteobacteria</taxon>
        <taxon>Sphingomonadales</taxon>
        <taxon>Sphingomonadaceae</taxon>
        <taxon>Sphingomonas</taxon>
    </lineage>
</organism>
<reference evidence="2 3" key="1">
    <citation type="submission" date="2018-04" db="EMBL/GenBank/DDBJ databases">
        <title>Genomic Encyclopedia of Type Strains, Phase III (KMG-III): the genomes of soil and plant-associated and newly described type strains.</title>
        <authorList>
            <person name="Whitman W."/>
        </authorList>
    </citation>
    <scope>NUCLEOTIDE SEQUENCE [LARGE SCALE GENOMIC DNA]</scope>
    <source>
        <strain evidence="2 3">MA101b</strain>
    </source>
</reference>
<evidence type="ECO:0000313" key="3">
    <source>
        <dbReference type="Proteomes" id="UP000244189"/>
    </source>
</evidence>
<dbReference type="InterPro" id="IPR029068">
    <property type="entry name" value="Glyas_Bleomycin-R_OHBP_Dase"/>
</dbReference>
<dbReference type="PROSITE" id="PS51819">
    <property type="entry name" value="VOC"/>
    <property type="match status" value="1"/>
</dbReference>
<name>A0A2T5GM63_9SPHN</name>
<accession>A0A2T5GM63</accession>
<protein>
    <submittedName>
        <fullName evidence="2">Putative lactoylglutathione lyase</fullName>
    </submittedName>
</protein>
<dbReference type="GO" id="GO:0016829">
    <property type="term" value="F:lyase activity"/>
    <property type="evidence" value="ECO:0007669"/>
    <property type="project" value="UniProtKB-KW"/>
</dbReference>
<proteinExistence type="predicted"/>
<keyword evidence="3" id="KW-1185">Reference proteome</keyword>
<dbReference type="InterPro" id="IPR037523">
    <property type="entry name" value="VOC_core"/>
</dbReference>
<dbReference type="Pfam" id="PF00903">
    <property type="entry name" value="Glyoxalase"/>
    <property type="match status" value="1"/>
</dbReference>
<dbReference type="PANTHER" id="PTHR35006:SF1">
    <property type="entry name" value="BLL2941 PROTEIN"/>
    <property type="match status" value="1"/>
</dbReference>
<dbReference type="PANTHER" id="PTHR35006">
    <property type="entry name" value="GLYOXALASE FAMILY PROTEIN (AFU_ORTHOLOGUE AFUA_5G14830)"/>
    <property type="match status" value="1"/>
</dbReference>